<accession>A0A9D4SQE6</accession>
<comment type="subcellular location">
    <subcellularLocation>
        <location evidence="1 10">Cell membrane</location>
        <topology evidence="1 10">Multi-pass membrane protein</topology>
    </subcellularLocation>
</comment>
<feature type="transmembrane region" description="Helical" evidence="10">
    <location>
        <begin position="89"/>
        <end position="110"/>
    </location>
</feature>
<dbReference type="PROSITE" id="PS50262">
    <property type="entry name" value="G_PROTEIN_RECEP_F1_2"/>
    <property type="match status" value="1"/>
</dbReference>
<evidence type="ECO:0000256" key="6">
    <source>
        <dbReference type="ARBA" id="ARBA00023136"/>
    </source>
</evidence>
<dbReference type="PROSITE" id="PS00237">
    <property type="entry name" value="G_PROTEIN_RECEP_F1_1"/>
    <property type="match status" value="1"/>
</dbReference>
<evidence type="ECO:0000256" key="1">
    <source>
        <dbReference type="ARBA" id="ARBA00004651"/>
    </source>
</evidence>
<dbReference type="PROSITE" id="PS51257">
    <property type="entry name" value="PROKAR_LIPOPROTEIN"/>
    <property type="match status" value="1"/>
</dbReference>
<feature type="transmembrane region" description="Helical" evidence="10">
    <location>
        <begin position="171"/>
        <end position="202"/>
    </location>
</feature>
<evidence type="ECO:0000256" key="5">
    <source>
        <dbReference type="ARBA" id="ARBA00023040"/>
    </source>
</evidence>
<evidence type="ECO:0000256" key="8">
    <source>
        <dbReference type="ARBA" id="ARBA00023180"/>
    </source>
</evidence>
<dbReference type="GO" id="GO:0008188">
    <property type="term" value="F:neuropeptide receptor activity"/>
    <property type="evidence" value="ECO:0007669"/>
    <property type="project" value="TreeGrafter"/>
</dbReference>
<feature type="transmembrane region" description="Helical" evidence="10">
    <location>
        <begin position="237"/>
        <end position="255"/>
    </location>
</feature>
<dbReference type="EMBL" id="JABSTV010001253">
    <property type="protein sequence ID" value="KAH7942744.1"/>
    <property type="molecule type" value="Genomic_DNA"/>
</dbReference>
<dbReference type="SUPFAM" id="SSF81321">
    <property type="entry name" value="Family A G protein-coupled receptor-like"/>
    <property type="match status" value="1"/>
</dbReference>
<evidence type="ECO:0000256" key="10">
    <source>
        <dbReference type="RuleBase" id="RU046427"/>
    </source>
</evidence>
<organism evidence="12 13">
    <name type="scientific">Rhipicephalus sanguineus</name>
    <name type="common">Brown dog tick</name>
    <name type="synonym">Ixodes sanguineus</name>
    <dbReference type="NCBI Taxonomy" id="34632"/>
    <lineage>
        <taxon>Eukaryota</taxon>
        <taxon>Metazoa</taxon>
        <taxon>Ecdysozoa</taxon>
        <taxon>Arthropoda</taxon>
        <taxon>Chelicerata</taxon>
        <taxon>Arachnida</taxon>
        <taxon>Acari</taxon>
        <taxon>Parasitiformes</taxon>
        <taxon>Ixodida</taxon>
        <taxon>Ixodoidea</taxon>
        <taxon>Ixodidae</taxon>
        <taxon>Rhipicephalinae</taxon>
        <taxon>Rhipicephalus</taxon>
        <taxon>Rhipicephalus</taxon>
    </lineage>
</organism>
<evidence type="ECO:0000313" key="12">
    <source>
        <dbReference type="EMBL" id="KAH7942744.1"/>
    </source>
</evidence>
<keyword evidence="13" id="KW-1185">Reference proteome</keyword>
<dbReference type="InterPro" id="IPR052665">
    <property type="entry name" value="Neuropeptide-GPCR"/>
</dbReference>
<keyword evidence="6 10" id="KW-0472">Membrane</keyword>
<dbReference type="Proteomes" id="UP000821837">
    <property type="component" value="Unassembled WGS sequence"/>
</dbReference>
<comment type="similarity">
    <text evidence="10">Belongs to the G-protein coupled receptor 1 family. Vasopressin/oxytocin receptor subfamily.</text>
</comment>
<evidence type="ECO:0000313" key="13">
    <source>
        <dbReference type="Proteomes" id="UP000821837"/>
    </source>
</evidence>
<evidence type="ECO:0000259" key="11">
    <source>
        <dbReference type="PROSITE" id="PS50262"/>
    </source>
</evidence>
<sequence>MKFPSDKVPAVYQMSRVETLTFLWILFACIVLGNSAVLAALPKGRKSRMNFFIMHLAIADLGVGLVSVLTDIIWKTTVDWHGGNFGCKIVKFAQVLVTYSSTYVLVALSIDRYDAITRPMNFSGSWRRARWLVALAWAASVAMSLPSIFLNGEALVHGRLQCWIELELWQWQVYMTLVAGSLFFIPALLIAACYSVIVYTIWKRSKIIKGVHGKDIDTRRTSSRGVIPKAKVKTVKMTLIIVLAFVFCWSPYFIYDLLQVYGATPKTQAAIAVATFIQSLAPLNSVANPLIYCFFSSNMCRHIRHEALLTLSPHEPPSL</sequence>
<keyword evidence="2" id="KW-1003">Cell membrane</keyword>
<evidence type="ECO:0000256" key="2">
    <source>
        <dbReference type="ARBA" id="ARBA00022475"/>
    </source>
</evidence>
<keyword evidence="7 10" id="KW-0675">Receptor</keyword>
<dbReference type="Gene3D" id="1.20.1070.10">
    <property type="entry name" value="Rhodopsin 7-helix transmembrane proteins"/>
    <property type="match status" value="1"/>
</dbReference>
<name>A0A9D4SQE6_RHISA</name>
<dbReference type="Pfam" id="PF00001">
    <property type="entry name" value="7tm_1"/>
    <property type="match status" value="1"/>
</dbReference>
<protein>
    <recommendedName>
        <fullName evidence="11">G-protein coupled receptors family 1 profile domain-containing protein</fullName>
    </recommendedName>
</protein>
<keyword evidence="3 10" id="KW-0812">Transmembrane</keyword>
<dbReference type="GO" id="GO:0005000">
    <property type="term" value="F:vasopressin receptor activity"/>
    <property type="evidence" value="ECO:0007669"/>
    <property type="project" value="InterPro"/>
</dbReference>
<keyword evidence="9 10" id="KW-0807">Transducer</keyword>
<evidence type="ECO:0000256" key="3">
    <source>
        <dbReference type="ARBA" id="ARBA00022692"/>
    </source>
</evidence>
<dbReference type="InterPro" id="IPR001817">
    <property type="entry name" value="Vasoprsn_rcpt"/>
</dbReference>
<dbReference type="PRINTS" id="PR00896">
    <property type="entry name" value="VASOPRESSINR"/>
</dbReference>
<dbReference type="AlphaFoldDB" id="A0A9D4SQE6"/>
<comment type="caution">
    <text evidence="12">The sequence shown here is derived from an EMBL/GenBank/DDBJ whole genome shotgun (WGS) entry which is preliminary data.</text>
</comment>
<feature type="domain" description="G-protein coupled receptors family 1 profile" evidence="11">
    <location>
        <begin position="33"/>
        <end position="292"/>
    </location>
</feature>
<feature type="transmembrane region" description="Helical" evidence="10">
    <location>
        <begin position="20"/>
        <end position="41"/>
    </location>
</feature>
<feature type="transmembrane region" description="Helical" evidence="10">
    <location>
        <begin position="53"/>
        <end position="74"/>
    </location>
</feature>
<dbReference type="InterPro" id="IPR017452">
    <property type="entry name" value="GPCR_Rhodpsn_7TM"/>
</dbReference>
<keyword evidence="4 10" id="KW-1133">Transmembrane helix</keyword>
<evidence type="ECO:0000256" key="7">
    <source>
        <dbReference type="ARBA" id="ARBA00023170"/>
    </source>
</evidence>
<evidence type="ECO:0000256" key="4">
    <source>
        <dbReference type="ARBA" id="ARBA00022989"/>
    </source>
</evidence>
<gene>
    <name evidence="12" type="ORF">HPB52_000693</name>
</gene>
<keyword evidence="8 10" id="KW-0325">Glycoprotein</keyword>
<feature type="transmembrane region" description="Helical" evidence="10">
    <location>
        <begin position="131"/>
        <end position="151"/>
    </location>
</feature>
<feature type="transmembrane region" description="Helical" evidence="10">
    <location>
        <begin position="267"/>
        <end position="295"/>
    </location>
</feature>
<dbReference type="GO" id="GO:0005886">
    <property type="term" value="C:plasma membrane"/>
    <property type="evidence" value="ECO:0007669"/>
    <property type="project" value="UniProtKB-SubCell"/>
</dbReference>
<evidence type="ECO:0000256" key="9">
    <source>
        <dbReference type="ARBA" id="ARBA00023224"/>
    </source>
</evidence>
<reference evidence="12" key="2">
    <citation type="submission" date="2021-09" db="EMBL/GenBank/DDBJ databases">
        <authorList>
            <person name="Jia N."/>
            <person name="Wang J."/>
            <person name="Shi W."/>
            <person name="Du L."/>
            <person name="Sun Y."/>
            <person name="Zhan W."/>
            <person name="Jiang J."/>
            <person name="Wang Q."/>
            <person name="Zhang B."/>
            <person name="Ji P."/>
            <person name="Sakyi L.B."/>
            <person name="Cui X."/>
            <person name="Yuan T."/>
            <person name="Jiang B."/>
            <person name="Yang W."/>
            <person name="Lam T.T.-Y."/>
            <person name="Chang Q."/>
            <person name="Ding S."/>
            <person name="Wang X."/>
            <person name="Zhu J."/>
            <person name="Ruan X."/>
            <person name="Zhao L."/>
            <person name="Wei J."/>
            <person name="Que T."/>
            <person name="Du C."/>
            <person name="Cheng J."/>
            <person name="Dai P."/>
            <person name="Han X."/>
            <person name="Huang E."/>
            <person name="Gao Y."/>
            <person name="Liu J."/>
            <person name="Shao H."/>
            <person name="Ye R."/>
            <person name="Li L."/>
            <person name="Wei W."/>
            <person name="Wang X."/>
            <person name="Wang C."/>
            <person name="Huo Q."/>
            <person name="Li W."/>
            <person name="Guo W."/>
            <person name="Chen H."/>
            <person name="Chen S."/>
            <person name="Zhou L."/>
            <person name="Zhou L."/>
            <person name="Ni X."/>
            <person name="Tian J."/>
            <person name="Zhou Y."/>
            <person name="Sheng Y."/>
            <person name="Liu T."/>
            <person name="Pan Y."/>
            <person name="Xia L."/>
            <person name="Li J."/>
            <person name="Zhao F."/>
            <person name="Cao W."/>
        </authorList>
    </citation>
    <scope>NUCLEOTIDE SEQUENCE</scope>
    <source>
        <strain evidence="12">Rsan-2018</strain>
        <tissue evidence="12">Larvae</tissue>
    </source>
</reference>
<reference evidence="12" key="1">
    <citation type="journal article" date="2020" name="Cell">
        <title>Large-Scale Comparative Analyses of Tick Genomes Elucidate Their Genetic Diversity and Vector Capacities.</title>
        <authorList>
            <consortium name="Tick Genome and Microbiome Consortium (TIGMIC)"/>
            <person name="Jia N."/>
            <person name="Wang J."/>
            <person name="Shi W."/>
            <person name="Du L."/>
            <person name="Sun Y."/>
            <person name="Zhan W."/>
            <person name="Jiang J.F."/>
            <person name="Wang Q."/>
            <person name="Zhang B."/>
            <person name="Ji P."/>
            <person name="Bell-Sakyi L."/>
            <person name="Cui X.M."/>
            <person name="Yuan T.T."/>
            <person name="Jiang B.G."/>
            <person name="Yang W.F."/>
            <person name="Lam T.T."/>
            <person name="Chang Q.C."/>
            <person name="Ding S.J."/>
            <person name="Wang X.J."/>
            <person name="Zhu J.G."/>
            <person name="Ruan X.D."/>
            <person name="Zhao L."/>
            <person name="Wei J.T."/>
            <person name="Ye R.Z."/>
            <person name="Que T.C."/>
            <person name="Du C.H."/>
            <person name="Zhou Y.H."/>
            <person name="Cheng J.X."/>
            <person name="Dai P.F."/>
            <person name="Guo W.B."/>
            <person name="Han X.H."/>
            <person name="Huang E.J."/>
            <person name="Li L.F."/>
            <person name="Wei W."/>
            <person name="Gao Y.C."/>
            <person name="Liu J.Z."/>
            <person name="Shao H.Z."/>
            <person name="Wang X."/>
            <person name="Wang C.C."/>
            <person name="Yang T.C."/>
            <person name="Huo Q.B."/>
            <person name="Li W."/>
            <person name="Chen H.Y."/>
            <person name="Chen S.E."/>
            <person name="Zhou L.G."/>
            <person name="Ni X.B."/>
            <person name="Tian J.H."/>
            <person name="Sheng Y."/>
            <person name="Liu T."/>
            <person name="Pan Y.S."/>
            <person name="Xia L.Y."/>
            <person name="Li J."/>
            <person name="Zhao F."/>
            <person name="Cao W.C."/>
        </authorList>
    </citation>
    <scope>NUCLEOTIDE SEQUENCE</scope>
    <source>
        <strain evidence="12">Rsan-2018</strain>
    </source>
</reference>
<dbReference type="InterPro" id="IPR000276">
    <property type="entry name" value="GPCR_Rhodpsn"/>
</dbReference>
<dbReference type="VEuPathDB" id="VectorBase:RSAN_051195"/>
<dbReference type="PANTHER" id="PTHR24224">
    <property type="entry name" value="CARDIOACCELERATORY PEPTIDE RECEPTOR-RELATED"/>
    <property type="match status" value="1"/>
</dbReference>
<dbReference type="PANTHER" id="PTHR24224:SF6">
    <property type="entry name" value="CARDIOACCELERATORY PEPTIDE RECEPTOR-RELATED"/>
    <property type="match status" value="1"/>
</dbReference>
<proteinExistence type="inferred from homology"/>
<dbReference type="PRINTS" id="PR00237">
    <property type="entry name" value="GPCRRHODOPSN"/>
</dbReference>
<keyword evidence="5 10" id="KW-0297">G-protein coupled receptor</keyword>